<sequence>MKKNSKKTVPINNRTTTKSYDAILSEVVDLLESARRTSVRTINTIMTATYWEIGRRIVEYEQGGIGKADYGKKLIDHLAIDLTKKFGRGFGRSNLFQMRSFYLAYSTIVQTPSGQLNSNNPSQIFQTSSGVSMSMSHNQISQTVSGESKYEFAGKPYLQTLSEKSQIVSAKSYLAELATRLQHLTGSGLQPEPFISIFPEHFEFKNTISYFGCANSKDSIYKIEPARERMQ</sequence>
<name>I3IKM1_9BACT</name>
<dbReference type="STRING" id="247490.KSU1_C0670"/>
<dbReference type="PANTHER" id="PTHR30547">
    <property type="entry name" value="UNCHARACTERIZED PROTEIN YHCG-RELATED"/>
    <property type="match status" value="1"/>
</dbReference>
<dbReference type="Proteomes" id="UP000002985">
    <property type="component" value="Unassembled WGS sequence"/>
</dbReference>
<dbReference type="AlphaFoldDB" id="I3IKM1"/>
<dbReference type="EMBL" id="BAFH01000003">
    <property type="protein sequence ID" value="GAB62266.1"/>
    <property type="molecule type" value="Genomic_DNA"/>
</dbReference>
<protein>
    <recommendedName>
        <fullName evidence="1">YhcG N-terminal domain-containing protein</fullName>
    </recommendedName>
</protein>
<reference evidence="2 3" key="1">
    <citation type="journal article" date="2012" name="FEBS Lett.">
        <title>Anammox organism KSU-1 expresses a NirK-type copper-containing nitrite reductase instead of a NirS-type with cytochrome cd1.</title>
        <authorList>
            <person name="Hira D."/>
            <person name="Toh H."/>
            <person name="Migita C.T."/>
            <person name="Okubo H."/>
            <person name="Nishiyama T."/>
            <person name="Hattori M."/>
            <person name="Furukawa K."/>
            <person name="Fujii T."/>
        </authorList>
    </citation>
    <scope>NUCLEOTIDE SEQUENCE [LARGE SCALE GENOMIC DNA]</scope>
</reference>
<dbReference type="Pfam" id="PF17761">
    <property type="entry name" value="DUF1016_N"/>
    <property type="match status" value="1"/>
</dbReference>
<evidence type="ECO:0000313" key="3">
    <source>
        <dbReference type="Proteomes" id="UP000002985"/>
    </source>
</evidence>
<evidence type="ECO:0000313" key="2">
    <source>
        <dbReference type="EMBL" id="GAB62266.1"/>
    </source>
</evidence>
<dbReference type="OrthoDB" id="9801263at2"/>
<evidence type="ECO:0000259" key="1">
    <source>
        <dbReference type="Pfam" id="PF17761"/>
    </source>
</evidence>
<accession>I3IKM1</accession>
<dbReference type="eggNOG" id="COG4804">
    <property type="taxonomic scope" value="Bacteria"/>
</dbReference>
<gene>
    <name evidence="2" type="ORF">KSU1_C0670</name>
</gene>
<organism evidence="2 3">
    <name type="scientific">Candidatus Jettenia caeni</name>
    <dbReference type="NCBI Taxonomy" id="247490"/>
    <lineage>
        <taxon>Bacteria</taxon>
        <taxon>Pseudomonadati</taxon>
        <taxon>Planctomycetota</taxon>
        <taxon>Candidatus Brocadiia</taxon>
        <taxon>Candidatus Brocadiales</taxon>
        <taxon>Candidatus Brocadiaceae</taxon>
        <taxon>Candidatus Jettenia</taxon>
    </lineage>
</organism>
<comment type="caution">
    <text evidence="2">The sequence shown here is derived from an EMBL/GenBank/DDBJ whole genome shotgun (WGS) entry which is preliminary data.</text>
</comment>
<feature type="domain" description="YhcG N-terminal" evidence="1">
    <location>
        <begin position="26"/>
        <end position="127"/>
    </location>
</feature>
<keyword evidence="3" id="KW-1185">Reference proteome</keyword>
<proteinExistence type="predicted"/>
<dbReference type="InterPro" id="IPR041527">
    <property type="entry name" value="YhcG_N"/>
</dbReference>
<dbReference type="PANTHER" id="PTHR30547:SF5">
    <property type="entry name" value="NUCLEASE YHCG-RELATED"/>
    <property type="match status" value="1"/>
</dbReference>
<dbReference type="InterPro" id="IPR053148">
    <property type="entry name" value="PD-DEXK-like_domain"/>
</dbReference>